<dbReference type="SUPFAM" id="SSF56487">
    <property type="entry name" value="SRCR-like"/>
    <property type="match status" value="11"/>
</dbReference>
<evidence type="ECO:0000256" key="7">
    <source>
        <dbReference type="PROSITE-ProRule" id="PRU00196"/>
    </source>
</evidence>
<dbReference type="InterPro" id="IPR036772">
    <property type="entry name" value="SRCR-like_dom_sf"/>
</dbReference>
<feature type="disulfide bond" evidence="7">
    <location>
        <begin position="100"/>
        <end position="110"/>
    </location>
</feature>
<feature type="domain" description="SRCR" evidence="9">
    <location>
        <begin position="1039"/>
        <end position="1130"/>
    </location>
</feature>
<feature type="non-terminal residue" evidence="10">
    <location>
        <position position="1130"/>
    </location>
</feature>
<evidence type="ECO:0000256" key="4">
    <source>
        <dbReference type="ARBA" id="ARBA00022737"/>
    </source>
</evidence>
<organism evidence="10 11">
    <name type="scientific">Pogonophryne albipinna</name>
    <dbReference type="NCBI Taxonomy" id="1090488"/>
    <lineage>
        <taxon>Eukaryota</taxon>
        <taxon>Metazoa</taxon>
        <taxon>Chordata</taxon>
        <taxon>Craniata</taxon>
        <taxon>Vertebrata</taxon>
        <taxon>Euteleostomi</taxon>
        <taxon>Actinopterygii</taxon>
        <taxon>Neopterygii</taxon>
        <taxon>Teleostei</taxon>
        <taxon>Neoteleostei</taxon>
        <taxon>Acanthomorphata</taxon>
        <taxon>Eupercaria</taxon>
        <taxon>Perciformes</taxon>
        <taxon>Notothenioidei</taxon>
        <taxon>Pogonophryne</taxon>
    </lineage>
</organism>
<sequence length="1130" mass="119929">MISQVVEMIPLLLLCSLSLSFAQDSVRLVNGTSLCSGRLEVKSNQSNQTNPSWSSVCEADFDQQDAQVVCRQLGCGAASVLQGALYGEGEAPMWTKEFQCGGHESALLDCSSASERNTCSPGTAVSLTCSEPVRLVGGESRCSGTLELKQGDWRPVGGFNSLWTLETAGVLCRDLDCGYAVSLGERKESSKRSVWWIRSECVQSGSALRECAVSSSSSHFLTVTCSDSVRLVNGTSLCSGRLEVNSNQSNQTNPSWSSVCEADFDQQDAQVVCRQLGCGAASVLQGALYGEGEAPMWTKEFQCGGHESALLDCSSASERNTCSPGTAVGLTCSEPVRLVGGESRCAGALELKLQGEWRPVIGFPTWTLKEAIVLCRDLDCGSAVSVGERQLSSKSSAWRIRPTCVESALRECATASYSSYFLTLTCSDSVRLVNGTSLCSGRLEVKSNQSNPSNLSWSSVCEADFDQQDAQVVCRQLGCGAPSVLQGALYGEGEAPMGTKEFQCGGHESALLNCSSASERNTCSPGTAVSLTCSEPGVRLVGGESRCAGTLEVKQGDWRPVGGSPWTLKAADVLCRYLDCGSAVSVGEREESSERPLWWIRSLCVQSGSALRECALSGSSSHFLTLTCSEPVRLVGGESRCAGTLELKQGDWRPVGGFNSLWTLETAGVLCRDLDCGYAVSLGERKESSKRSVWWIRSECVQSGSVQSGSALRECAVSSSSSHFLTVTCSDSVRLVNGTSLCSGRLEVNSNQSNPSNPSWSSVCEADFDQQDAQVVCRQLGCGAPSVLQGALYGEGEAPMWTKEFQCGGHESALLNCSSASERNTCSPGTAVSLTCSEPVRLVGGESRCAGALELKLQGEWRPVIGFPTWTLKEAIVLCRDLDCGSAVSVGDGQLSSKSSAWRIRPTCVESALRECATASYSSYFLTLTCSDSVRLVNGTSLCSGRLEVKSNQSNPSWSSVCEADFDQQDAQVVCRQLGCGAPSVLQGALYGEGEAPMWTKKFQCGGHESALLNCSSASERNTCSPGTAVSLTCSEPGVRLVGGESRCAGTLEVKQGDWRPVGGSPWTLKAADVLCRYLDCGSAVSVGERVESSQRPLWWIRSLCVQSGSALRECALSGSSSHFLTLTCS</sequence>
<dbReference type="Pfam" id="PF00530">
    <property type="entry name" value="SRCR"/>
    <property type="match status" value="11"/>
</dbReference>
<dbReference type="PROSITE" id="PS50287">
    <property type="entry name" value="SRCR_2"/>
    <property type="match status" value="11"/>
</dbReference>
<feature type="domain" description="SRCR" evidence="9">
    <location>
        <begin position="430"/>
        <end position="534"/>
    </location>
</feature>
<feature type="disulfide bond" evidence="7">
    <location>
        <begin position="807"/>
        <end position="817"/>
    </location>
</feature>
<keyword evidence="3 8" id="KW-0732">Signal</keyword>
<evidence type="ECO:0000256" key="2">
    <source>
        <dbReference type="ARBA" id="ARBA00022525"/>
    </source>
</evidence>
<keyword evidence="2" id="KW-0964">Secreted</keyword>
<protein>
    <recommendedName>
        <fullName evidence="9">SRCR domain-containing protein</fullName>
    </recommendedName>
</protein>
<evidence type="ECO:0000313" key="10">
    <source>
        <dbReference type="EMBL" id="KAJ4919831.1"/>
    </source>
</evidence>
<evidence type="ECO:0000256" key="5">
    <source>
        <dbReference type="ARBA" id="ARBA00023157"/>
    </source>
</evidence>
<dbReference type="PANTHER" id="PTHR19331">
    <property type="entry name" value="SCAVENGER RECEPTOR DOMAIN-CONTAINING"/>
    <property type="match status" value="1"/>
</dbReference>
<feature type="disulfide bond" evidence="7">
    <location>
        <begin position="1105"/>
        <end position="1115"/>
    </location>
</feature>
<evidence type="ECO:0000256" key="3">
    <source>
        <dbReference type="ARBA" id="ARBA00022729"/>
    </source>
</evidence>
<dbReference type="EMBL" id="JAPTMU010000247">
    <property type="protein sequence ID" value="KAJ4919831.1"/>
    <property type="molecule type" value="Genomic_DNA"/>
</dbReference>
<feature type="domain" description="SRCR" evidence="9">
    <location>
        <begin position="133"/>
        <end position="226"/>
    </location>
</feature>
<feature type="domain" description="SRCR" evidence="9">
    <location>
        <begin position="840"/>
        <end position="939"/>
    </location>
</feature>
<feature type="disulfide bond" evidence="7">
    <location>
        <begin position="201"/>
        <end position="211"/>
    </location>
</feature>
<keyword evidence="5 7" id="KW-1015">Disulfide bond</keyword>
<keyword evidence="11" id="KW-1185">Reference proteome</keyword>
<feature type="disulfide bond" evidence="7">
    <location>
        <begin position="604"/>
        <end position="614"/>
    </location>
</feature>
<evidence type="ECO:0000256" key="1">
    <source>
        <dbReference type="ARBA" id="ARBA00004613"/>
    </source>
</evidence>
<reference evidence="10" key="1">
    <citation type="submission" date="2022-11" db="EMBL/GenBank/DDBJ databases">
        <title>Chromosome-level genome of Pogonophryne albipinna.</title>
        <authorList>
            <person name="Jo E."/>
        </authorList>
    </citation>
    <scope>NUCLEOTIDE SEQUENCE</scope>
    <source>
        <strain evidence="10">SGF0006</strain>
        <tissue evidence="10">Muscle</tissue>
    </source>
</reference>
<keyword evidence="4" id="KW-0677">Repeat</keyword>
<feature type="signal peptide" evidence="8">
    <location>
        <begin position="1"/>
        <end position="22"/>
    </location>
</feature>
<evidence type="ECO:0000256" key="6">
    <source>
        <dbReference type="ARBA" id="ARBA00023180"/>
    </source>
</evidence>
<comment type="caution">
    <text evidence="10">The sequence shown here is derived from an EMBL/GenBank/DDBJ whole genome shotgun (WGS) entry which is preliminary data.</text>
</comment>
<evidence type="ECO:0000313" key="11">
    <source>
        <dbReference type="Proteomes" id="UP001219934"/>
    </source>
</evidence>
<accession>A0AAD6A7J3</accession>
<feature type="domain" description="SRCR" evidence="9">
    <location>
        <begin position="934"/>
        <end position="1035"/>
    </location>
</feature>
<proteinExistence type="predicted"/>
<feature type="domain" description="SRCR" evidence="9">
    <location>
        <begin position="639"/>
        <end position="730"/>
    </location>
</feature>
<feature type="domain" description="SRCR" evidence="9">
    <location>
        <begin position="229"/>
        <end position="333"/>
    </location>
</feature>
<feature type="domain" description="SRCR" evidence="9">
    <location>
        <begin position="26"/>
        <end position="130"/>
    </location>
</feature>
<dbReference type="PRINTS" id="PR00258">
    <property type="entry name" value="SPERACTRCPTR"/>
</dbReference>
<dbReference type="SMART" id="SM00202">
    <property type="entry name" value="SR"/>
    <property type="match status" value="11"/>
</dbReference>
<comment type="caution">
    <text evidence="7">Lacks conserved residue(s) required for the propagation of feature annotation.</text>
</comment>
<feature type="chain" id="PRO_5042087079" description="SRCR domain-containing protein" evidence="8">
    <location>
        <begin position="23"/>
        <end position="1130"/>
    </location>
</feature>
<dbReference type="PANTHER" id="PTHR19331:SF22">
    <property type="entry name" value="DELETED IN MALIGNANT BRAIN TUMORS 1 PROTEIN"/>
    <property type="match status" value="1"/>
</dbReference>
<feature type="disulfide bond" evidence="7">
    <location>
        <begin position="504"/>
        <end position="514"/>
    </location>
</feature>
<gene>
    <name evidence="10" type="ORF">JOQ06_013889</name>
</gene>
<dbReference type="Proteomes" id="UP001219934">
    <property type="component" value="Unassembled WGS sequence"/>
</dbReference>
<feature type="domain" description="SRCR" evidence="9">
    <location>
        <begin position="538"/>
        <end position="642"/>
    </location>
</feature>
<comment type="subcellular location">
    <subcellularLocation>
        <location evidence="1">Secreted</location>
    </subcellularLocation>
</comment>
<feature type="domain" description="SRCR" evidence="9">
    <location>
        <begin position="733"/>
        <end position="837"/>
    </location>
</feature>
<feature type="disulfide bond" evidence="7">
    <location>
        <begin position="303"/>
        <end position="313"/>
    </location>
</feature>
<evidence type="ECO:0000259" key="9">
    <source>
        <dbReference type="PROSITE" id="PS50287"/>
    </source>
</evidence>
<keyword evidence="6" id="KW-0325">Glycoprotein</keyword>
<name>A0AAD6A7J3_9TELE</name>
<dbReference type="InterPro" id="IPR001190">
    <property type="entry name" value="SRCR"/>
</dbReference>
<feature type="disulfide bond" evidence="7">
    <location>
        <begin position="1005"/>
        <end position="1015"/>
    </location>
</feature>
<dbReference type="FunFam" id="3.10.250.10:FF:000013">
    <property type="entry name" value="CD163 molecule like 1"/>
    <property type="match status" value="5"/>
</dbReference>
<dbReference type="GO" id="GO:0016020">
    <property type="term" value="C:membrane"/>
    <property type="evidence" value="ECO:0007669"/>
    <property type="project" value="InterPro"/>
</dbReference>
<feature type="domain" description="SRCR" evidence="9">
    <location>
        <begin position="336"/>
        <end position="435"/>
    </location>
</feature>
<evidence type="ECO:0000256" key="8">
    <source>
        <dbReference type="SAM" id="SignalP"/>
    </source>
</evidence>
<dbReference type="Gene3D" id="3.10.250.10">
    <property type="entry name" value="SRCR-like domain"/>
    <property type="match status" value="11"/>
</dbReference>
<dbReference type="AlphaFoldDB" id="A0AAD6A7J3"/>